<evidence type="ECO:0000313" key="9">
    <source>
        <dbReference type="EMBL" id="KPI87836.1"/>
    </source>
</evidence>
<feature type="compositionally biased region" description="Low complexity" evidence="7">
    <location>
        <begin position="68"/>
        <end position="83"/>
    </location>
</feature>
<keyword evidence="4" id="KW-0206">Cytoskeleton</keyword>
<evidence type="ECO:0000256" key="3">
    <source>
        <dbReference type="ARBA" id="ARBA00022490"/>
    </source>
</evidence>
<feature type="region of interest" description="Disordered" evidence="7">
    <location>
        <begin position="1"/>
        <end position="88"/>
    </location>
</feature>
<dbReference type="PANTHER" id="PTHR21490">
    <property type="entry name" value="ENKURIN-RELATED"/>
    <property type="match status" value="1"/>
</dbReference>
<evidence type="ECO:0000256" key="1">
    <source>
        <dbReference type="ARBA" id="ARBA00004138"/>
    </source>
</evidence>
<keyword evidence="3" id="KW-0963">Cytoplasm</keyword>
<accession>A0A0N0P6N2</accession>
<protein>
    <recommendedName>
        <fullName evidence="8">Enkurin domain-containing protein</fullName>
    </recommendedName>
</protein>
<dbReference type="OMA" id="NRMQIRE"/>
<dbReference type="EMBL" id="LJSK01000072">
    <property type="protein sequence ID" value="KPI87836.1"/>
    <property type="molecule type" value="Genomic_DNA"/>
</dbReference>
<dbReference type="AlphaFoldDB" id="A0A0N0P6N2"/>
<feature type="region of interest" description="Disordered" evidence="7">
    <location>
        <begin position="214"/>
        <end position="233"/>
    </location>
</feature>
<dbReference type="OrthoDB" id="10264920at2759"/>
<feature type="compositionally biased region" description="Basic and acidic residues" evidence="7">
    <location>
        <begin position="12"/>
        <end position="37"/>
    </location>
</feature>
<dbReference type="GO" id="GO:0005929">
    <property type="term" value="C:cilium"/>
    <property type="evidence" value="ECO:0007669"/>
    <property type="project" value="UniProtKB-SubCell"/>
</dbReference>
<feature type="compositionally biased region" description="Gly residues" evidence="7">
    <location>
        <begin position="159"/>
        <end position="172"/>
    </location>
</feature>
<evidence type="ECO:0000256" key="7">
    <source>
        <dbReference type="SAM" id="MobiDB-lite"/>
    </source>
</evidence>
<feature type="coiled-coil region" evidence="6">
    <location>
        <begin position="259"/>
        <end position="286"/>
    </location>
</feature>
<feature type="region of interest" description="Disordered" evidence="7">
    <location>
        <begin position="123"/>
        <end position="183"/>
    </location>
</feature>
<comment type="subcellular location">
    <subcellularLocation>
        <location evidence="1">Cell projection</location>
        <location evidence="1">Cilium</location>
    </subcellularLocation>
    <subcellularLocation>
        <location evidence="2">Cytoplasm</location>
        <location evidence="2">Cytoskeleton</location>
    </subcellularLocation>
</comment>
<keyword evidence="6" id="KW-0175">Coiled coil</keyword>
<evidence type="ECO:0000313" key="10">
    <source>
        <dbReference type="Proteomes" id="UP000038009"/>
    </source>
</evidence>
<reference evidence="9 10" key="1">
    <citation type="journal article" date="2015" name="PLoS Pathog.">
        <title>Leptomonas seymouri: Adaptations to the Dixenous Life Cycle Analyzed by Genome Sequencing, Transcriptome Profiling and Co-infection with Leishmania donovani.</title>
        <authorList>
            <person name="Kraeva N."/>
            <person name="Butenko A."/>
            <person name="Hlavacova J."/>
            <person name="Kostygov A."/>
            <person name="Myskova J."/>
            <person name="Grybchuk D."/>
            <person name="Lestinova T."/>
            <person name="Votypka J."/>
            <person name="Volf P."/>
            <person name="Opperdoes F."/>
            <person name="Flegontov P."/>
            <person name="Lukes J."/>
            <person name="Yurchenko V."/>
        </authorList>
    </citation>
    <scope>NUCLEOTIDE SEQUENCE [LARGE SCALE GENOMIC DNA]</scope>
    <source>
        <strain evidence="9 10">ATCC 30220</strain>
    </source>
</reference>
<feature type="compositionally biased region" description="Polar residues" evidence="7">
    <location>
        <begin position="1"/>
        <end position="10"/>
    </location>
</feature>
<evidence type="ECO:0000256" key="4">
    <source>
        <dbReference type="ARBA" id="ARBA00023212"/>
    </source>
</evidence>
<feature type="domain" description="Enkurin" evidence="8">
    <location>
        <begin position="199"/>
        <end position="291"/>
    </location>
</feature>
<evidence type="ECO:0000256" key="2">
    <source>
        <dbReference type="ARBA" id="ARBA00004245"/>
    </source>
</evidence>
<dbReference type="PROSITE" id="PS51665">
    <property type="entry name" value="ENKURIN"/>
    <property type="match status" value="1"/>
</dbReference>
<dbReference type="Proteomes" id="UP000038009">
    <property type="component" value="Unassembled WGS sequence"/>
</dbReference>
<feature type="compositionally biased region" description="Low complexity" evidence="7">
    <location>
        <begin position="123"/>
        <end position="158"/>
    </location>
</feature>
<evidence type="ECO:0000256" key="5">
    <source>
        <dbReference type="ARBA" id="ARBA00023273"/>
    </source>
</evidence>
<evidence type="ECO:0000259" key="8">
    <source>
        <dbReference type="PROSITE" id="PS51665"/>
    </source>
</evidence>
<dbReference type="GO" id="GO:0005881">
    <property type="term" value="C:cytoplasmic microtubule"/>
    <property type="evidence" value="ECO:0007669"/>
    <property type="project" value="TreeGrafter"/>
</dbReference>
<evidence type="ECO:0000256" key="6">
    <source>
        <dbReference type="SAM" id="Coils"/>
    </source>
</evidence>
<dbReference type="VEuPathDB" id="TriTrypDB:Lsey_0072_0130"/>
<dbReference type="InterPro" id="IPR027012">
    <property type="entry name" value="Enkurin_dom"/>
</dbReference>
<dbReference type="Pfam" id="PF13864">
    <property type="entry name" value="Enkurin"/>
    <property type="match status" value="1"/>
</dbReference>
<comment type="caution">
    <text evidence="9">The sequence shown here is derived from an EMBL/GenBank/DDBJ whole genome shotgun (WGS) entry which is preliminary data.</text>
</comment>
<proteinExistence type="predicted"/>
<keyword evidence="5" id="KW-0966">Cell projection</keyword>
<organism evidence="9 10">
    <name type="scientific">Leptomonas seymouri</name>
    <dbReference type="NCBI Taxonomy" id="5684"/>
    <lineage>
        <taxon>Eukaryota</taxon>
        <taxon>Discoba</taxon>
        <taxon>Euglenozoa</taxon>
        <taxon>Kinetoplastea</taxon>
        <taxon>Metakinetoplastina</taxon>
        <taxon>Trypanosomatida</taxon>
        <taxon>Trypanosomatidae</taxon>
        <taxon>Leishmaniinae</taxon>
        <taxon>Leptomonas</taxon>
    </lineage>
</organism>
<name>A0A0N0P6N2_LEPSE</name>
<dbReference type="PANTHER" id="PTHR21490:SF2">
    <property type="entry name" value="ENKURIN DOMAIN-CONTAINING PROTEIN 1"/>
    <property type="match status" value="1"/>
</dbReference>
<keyword evidence="10" id="KW-1185">Reference proteome</keyword>
<dbReference type="InterPro" id="IPR052102">
    <property type="entry name" value="Enkurin_domain-protein"/>
</dbReference>
<gene>
    <name evidence="9" type="ORF">ABL78_3063</name>
</gene>
<sequence>MRQNAAQLNRMQIREQEALNRQRRLQDDAAARREQQAVRRTQAQYDHVASRGYGRSDAAAGTPDGRTAGASSSHGPAGAGSSAKRSGVNANVAHGDDVQIKVYVRECDGDAGHVFTYREGGPATATATASGAAGGARAPRGTGGPSTAAASSSPPTGGRQAGSGGVTRGPGIGAASKADGLVAPNRARVPHYLQQRKAEMAAEKEALAAEAERQRQLSQIPPGHRRVSEEEKADTLRCLDERQQELETQLAKIPIRFDTQSIQQRRRAIEDELRELEAKRNKYSTKNPLYVPLS</sequence>